<organism evidence="3 4">
    <name type="scientific">Lactobacillus intestinalis</name>
    <dbReference type="NCBI Taxonomy" id="151781"/>
    <lineage>
        <taxon>Bacteria</taxon>
        <taxon>Bacillati</taxon>
        <taxon>Bacillota</taxon>
        <taxon>Bacilli</taxon>
        <taxon>Lactobacillales</taxon>
        <taxon>Lactobacillaceae</taxon>
        <taxon>Lactobacillus</taxon>
    </lineage>
</organism>
<dbReference type="Gene3D" id="3.30.1370.160">
    <property type="match status" value="1"/>
</dbReference>
<dbReference type="RefSeq" id="WP_004042866.1">
    <property type="nucleotide sequence ID" value="NZ_AQFR02000003.1"/>
</dbReference>
<dbReference type="PANTHER" id="PTHR13633">
    <property type="entry name" value="MITOCHONDRIAL TRANSCRIPTION RESCUE FACTOR 1"/>
    <property type="match status" value="1"/>
</dbReference>
<dbReference type="CDD" id="cd00165">
    <property type="entry name" value="S4"/>
    <property type="match status" value="1"/>
</dbReference>
<dbReference type="Pfam" id="PF17774">
    <property type="entry name" value="YlmH_RBD"/>
    <property type="match status" value="1"/>
</dbReference>
<evidence type="ECO:0000256" key="1">
    <source>
        <dbReference type="PROSITE-ProRule" id="PRU00182"/>
    </source>
</evidence>
<sequence>MQRRQASSFYPHFEKEERPTIDRFVGLFNQLIFKNEAILTDFLDPGKRDILKTIVGNEAFIQEFGGYEDAEKKRVYLNLEWDNLKPDDYQIIPFEIEYPEKFSQLNHSSILGTLANSGLETDTFGDIVTDGKGRWQFFAKKELSDFFIEQIDRVGNVKVKIKPISFKDVLTPQDDSLEKNIIINSLRIDAFLAGISKDSRGQIQKAIESKLVKLNWHEIQDSNIMVNVNDIVSLRHFGRIVISNISATKKGKYKVVLKLWQTKKHK</sequence>
<dbReference type="InterPro" id="IPR036986">
    <property type="entry name" value="S4_RNA-bd_sf"/>
</dbReference>
<accession>A0A4S2BRH5</accession>
<dbReference type="Pfam" id="PF01479">
    <property type="entry name" value="S4"/>
    <property type="match status" value="1"/>
</dbReference>
<evidence type="ECO:0000313" key="4">
    <source>
        <dbReference type="Proteomes" id="UP000309117"/>
    </source>
</evidence>
<dbReference type="Gene3D" id="3.30.70.330">
    <property type="match status" value="1"/>
</dbReference>
<comment type="caution">
    <text evidence="3">The sequence shown here is derived from an EMBL/GenBank/DDBJ whole genome shotgun (WGS) entry which is preliminary data.</text>
</comment>
<dbReference type="Gene3D" id="3.10.290.10">
    <property type="entry name" value="RNA-binding S4 domain"/>
    <property type="match status" value="1"/>
</dbReference>
<dbReference type="SMART" id="SM00363">
    <property type="entry name" value="S4"/>
    <property type="match status" value="1"/>
</dbReference>
<dbReference type="EMBL" id="SRYV01000001">
    <property type="protein sequence ID" value="TGY17779.1"/>
    <property type="molecule type" value="Genomic_DNA"/>
</dbReference>
<dbReference type="InterPro" id="IPR002942">
    <property type="entry name" value="S4_RNA-bd"/>
</dbReference>
<dbReference type="InterPro" id="IPR040591">
    <property type="entry name" value="RqcP2_RBD"/>
</dbReference>
<feature type="domain" description="RNA-binding S4" evidence="2">
    <location>
        <begin position="186"/>
        <end position="246"/>
    </location>
</feature>
<gene>
    <name evidence="3" type="ORF">E5351_01315</name>
</gene>
<protein>
    <submittedName>
        <fullName evidence="3">RNA-binding protein</fullName>
    </submittedName>
</protein>
<evidence type="ECO:0000259" key="2">
    <source>
        <dbReference type="SMART" id="SM00363"/>
    </source>
</evidence>
<dbReference type="PANTHER" id="PTHR13633:SF3">
    <property type="entry name" value="MITOCHONDRIAL TRANSCRIPTION RESCUE FACTOR 1"/>
    <property type="match status" value="1"/>
</dbReference>
<dbReference type="PROSITE" id="PS50889">
    <property type="entry name" value="S4"/>
    <property type="match status" value="1"/>
</dbReference>
<dbReference type="Proteomes" id="UP000309117">
    <property type="component" value="Unassembled WGS sequence"/>
</dbReference>
<evidence type="ECO:0000313" key="3">
    <source>
        <dbReference type="EMBL" id="TGY17779.1"/>
    </source>
</evidence>
<dbReference type="AlphaFoldDB" id="A0A4S2BRH5"/>
<reference evidence="3 4" key="1">
    <citation type="submission" date="2019-04" db="EMBL/GenBank/DDBJ databases">
        <title>Microbes associate with the intestines of laboratory mice.</title>
        <authorList>
            <person name="Navarre W."/>
            <person name="Wong E."/>
            <person name="Huang K."/>
            <person name="Tropini C."/>
            <person name="Ng K."/>
            <person name="Yu B."/>
        </authorList>
    </citation>
    <scope>NUCLEOTIDE SEQUENCE [LARGE SCALE GENOMIC DNA]</scope>
    <source>
        <strain evidence="3 4">NM61_E11</strain>
    </source>
</reference>
<dbReference type="InterPro" id="IPR012677">
    <property type="entry name" value="Nucleotide-bd_a/b_plait_sf"/>
</dbReference>
<proteinExistence type="predicted"/>
<name>A0A4S2BRH5_9LACO</name>
<dbReference type="SUPFAM" id="SSF55174">
    <property type="entry name" value="Alpha-L RNA-binding motif"/>
    <property type="match status" value="1"/>
</dbReference>
<keyword evidence="1" id="KW-0694">RNA-binding</keyword>
<dbReference type="GO" id="GO:0003723">
    <property type="term" value="F:RNA binding"/>
    <property type="evidence" value="ECO:0007669"/>
    <property type="project" value="UniProtKB-KW"/>
</dbReference>